<keyword evidence="1" id="KW-0472">Membrane</keyword>
<feature type="transmembrane region" description="Helical" evidence="1">
    <location>
        <begin position="70"/>
        <end position="99"/>
    </location>
</feature>
<protein>
    <submittedName>
        <fullName evidence="2">Uncharacterized protein</fullName>
    </submittedName>
</protein>
<dbReference type="RefSeq" id="WP_003005568.1">
    <property type="nucleotide sequence ID" value="NZ_CP068082.1"/>
</dbReference>
<organism evidence="2 3">
    <name type="scientific">Sphingobacterium spiritivorum</name>
    <name type="common">Flavobacterium spiritivorum</name>
    <dbReference type="NCBI Taxonomy" id="258"/>
    <lineage>
        <taxon>Bacteria</taxon>
        <taxon>Pseudomonadati</taxon>
        <taxon>Bacteroidota</taxon>
        <taxon>Sphingobacteriia</taxon>
        <taxon>Sphingobacteriales</taxon>
        <taxon>Sphingobacteriaceae</taxon>
        <taxon>Sphingobacterium</taxon>
    </lineage>
</organism>
<keyword evidence="1" id="KW-0812">Transmembrane</keyword>
<proteinExistence type="predicted"/>
<dbReference type="EMBL" id="UGYW01000002">
    <property type="protein sequence ID" value="SUJ28714.1"/>
    <property type="molecule type" value="Genomic_DNA"/>
</dbReference>
<gene>
    <name evidence="2" type="ORF">NCTC11388_04403</name>
</gene>
<evidence type="ECO:0000313" key="3">
    <source>
        <dbReference type="Proteomes" id="UP000254893"/>
    </source>
</evidence>
<name>A0A380CTU3_SPHSI</name>
<dbReference type="AlphaFoldDB" id="A0A380CTU3"/>
<dbReference type="Pfam" id="PF19617">
    <property type="entry name" value="DUF6122"/>
    <property type="match status" value="1"/>
</dbReference>
<dbReference type="InterPro" id="IPR046125">
    <property type="entry name" value="DUF6122"/>
</dbReference>
<keyword evidence="1" id="KW-1133">Transmembrane helix</keyword>
<feature type="transmembrane region" description="Helical" evidence="1">
    <location>
        <begin position="9"/>
        <end position="27"/>
    </location>
</feature>
<accession>A0A380CTU3</accession>
<evidence type="ECO:0000313" key="2">
    <source>
        <dbReference type="EMBL" id="SUJ28714.1"/>
    </source>
</evidence>
<sequence length="107" mass="12462">MSIFIIKNIVHYSLHFLFPGLVAFVFYKRGWKTVWIILLLTMIVDVDHLIAKPIFDPNRCSIGFHFLHSYYAIAVYALAFLFGTKIIRIIALGLLLHMATDFQDCLW</sequence>
<evidence type="ECO:0000256" key="1">
    <source>
        <dbReference type="SAM" id="Phobius"/>
    </source>
</evidence>
<reference evidence="2 3" key="1">
    <citation type="submission" date="2018-06" db="EMBL/GenBank/DDBJ databases">
        <authorList>
            <consortium name="Pathogen Informatics"/>
            <person name="Doyle S."/>
        </authorList>
    </citation>
    <scope>NUCLEOTIDE SEQUENCE [LARGE SCALE GENOMIC DNA]</scope>
    <source>
        <strain evidence="2 3">NCTC11388</strain>
    </source>
</reference>
<dbReference type="Proteomes" id="UP000254893">
    <property type="component" value="Unassembled WGS sequence"/>
</dbReference>
<feature type="transmembrane region" description="Helical" evidence="1">
    <location>
        <begin position="33"/>
        <end position="50"/>
    </location>
</feature>